<dbReference type="Pfam" id="PF00440">
    <property type="entry name" value="TetR_N"/>
    <property type="match status" value="1"/>
</dbReference>
<keyword evidence="7" id="KW-1185">Reference proteome</keyword>
<organism evidence="6 7">
    <name type="scientific">Dactylosporangium salmoneum</name>
    <dbReference type="NCBI Taxonomy" id="53361"/>
    <lineage>
        <taxon>Bacteria</taxon>
        <taxon>Bacillati</taxon>
        <taxon>Actinomycetota</taxon>
        <taxon>Actinomycetes</taxon>
        <taxon>Micromonosporales</taxon>
        <taxon>Micromonosporaceae</taxon>
        <taxon>Dactylosporangium</taxon>
    </lineage>
</organism>
<feature type="DNA-binding region" description="H-T-H motif" evidence="4">
    <location>
        <begin position="40"/>
        <end position="59"/>
    </location>
</feature>
<comment type="caution">
    <text evidence="6">The sequence shown here is derived from an EMBL/GenBank/DDBJ whole genome shotgun (WGS) entry which is preliminary data.</text>
</comment>
<dbReference type="Gene3D" id="1.10.357.10">
    <property type="entry name" value="Tetracycline Repressor, domain 2"/>
    <property type="match status" value="1"/>
</dbReference>
<evidence type="ECO:0000256" key="2">
    <source>
        <dbReference type="ARBA" id="ARBA00023125"/>
    </source>
</evidence>
<keyword evidence="1" id="KW-0805">Transcription regulation</keyword>
<reference evidence="6 7" key="1">
    <citation type="journal article" date="2019" name="Int. J. Syst. Evol. Microbiol.">
        <title>The Global Catalogue of Microorganisms (GCM) 10K type strain sequencing project: providing services to taxonomists for standard genome sequencing and annotation.</title>
        <authorList>
            <consortium name="The Broad Institute Genomics Platform"/>
            <consortium name="The Broad Institute Genome Sequencing Center for Infectious Disease"/>
            <person name="Wu L."/>
            <person name="Ma J."/>
        </authorList>
    </citation>
    <scope>NUCLEOTIDE SEQUENCE [LARGE SCALE GENOMIC DNA]</scope>
    <source>
        <strain evidence="6 7">JCM 3272</strain>
    </source>
</reference>
<dbReference type="RefSeq" id="WP_344620500.1">
    <property type="nucleotide sequence ID" value="NZ_BAAARV010000137.1"/>
</dbReference>
<keyword evidence="3" id="KW-0804">Transcription</keyword>
<evidence type="ECO:0000256" key="4">
    <source>
        <dbReference type="PROSITE-ProRule" id="PRU00335"/>
    </source>
</evidence>
<dbReference type="InterPro" id="IPR041583">
    <property type="entry name" value="TetR_C_31"/>
</dbReference>
<dbReference type="InterPro" id="IPR009057">
    <property type="entry name" value="Homeodomain-like_sf"/>
</dbReference>
<dbReference type="EMBL" id="BAAARV010000137">
    <property type="protein sequence ID" value="GAA2393815.1"/>
    <property type="molecule type" value="Genomic_DNA"/>
</dbReference>
<dbReference type="PANTHER" id="PTHR47506:SF6">
    <property type="entry name" value="HTH-TYPE TRANSCRIPTIONAL REPRESSOR NEMR"/>
    <property type="match status" value="1"/>
</dbReference>
<accession>A0ABN3I3J7</accession>
<keyword evidence="2 4" id="KW-0238">DNA-binding</keyword>
<sequence>MTTRRQATGGARRRYEPDRRQRLIEVTLDVIAELGVAGTTHRRVAAAADVPLGSVTYHFASLEDLLTSAFTHMAETAAAAFDAQMAAIEPGTDACGKVVEAMLADLADNRRSAVLAYELYAAAARNPELRVITQAWMDNSRRSLQRHFDPETAEALDALIEGLILHATLSTRPVDARKIRDSIRRFAPGMCSDDR</sequence>
<evidence type="ECO:0000313" key="6">
    <source>
        <dbReference type="EMBL" id="GAA2393815.1"/>
    </source>
</evidence>
<name>A0ABN3I3J7_9ACTN</name>
<dbReference type="InterPro" id="IPR036271">
    <property type="entry name" value="Tet_transcr_reg_TetR-rel_C_sf"/>
</dbReference>
<protein>
    <submittedName>
        <fullName evidence="6">TetR family transcriptional regulator</fullName>
    </submittedName>
</protein>
<dbReference type="SUPFAM" id="SSF48498">
    <property type="entry name" value="Tetracyclin repressor-like, C-terminal domain"/>
    <property type="match status" value="1"/>
</dbReference>
<feature type="domain" description="HTH tetR-type" evidence="5">
    <location>
        <begin position="17"/>
        <end position="77"/>
    </location>
</feature>
<dbReference type="PANTHER" id="PTHR47506">
    <property type="entry name" value="TRANSCRIPTIONAL REGULATORY PROTEIN"/>
    <property type="match status" value="1"/>
</dbReference>
<dbReference type="Proteomes" id="UP001501444">
    <property type="component" value="Unassembled WGS sequence"/>
</dbReference>
<proteinExistence type="predicted"/>
<dbReference type="InterPro" id="IPR001647">
    <property type="entry name" value="HTH_TetR"/>
</dbReference>
<evidence type="ECO:0000259" key="5">
    <source>
        <dbReference type="PROSITE" id="PS50977"/>
    </source>
</evidence>
<gene>
    <name evidence="6" type="ORF">GCM10010170_107140</name>
</gene>
<evidence type="ECO:0000256" key="3">
    <source>
        <dbReference type="ARBA" id="ARBA00023163"/>
    </source>
</evidence>
<dbReference type="Pfam" id="PF17940">
    <property type="entry name" value="TetR_C_31"/>
    <property type="match status" value="1"/>
</dbReference>
<dbReference type="SUPFAM" id="SSF46689">
    <property type="entry name" value="Homeodomain-like"/>
    <property type="match status" value="1"/>
</dbReference>
<dbReference type="PROSITE" id="PS50977">
    <property type="entry name" value="HTH_TETR_2"/>
    <property type="match status" value="1"/>
</dbReference>
<evidence type="ECO:0000256" key="1">
    <source>
        <dbReference type="ARBA" id="ARBA00023015"/>
    </source>
</evidence>
<evidence type="ECO:0000313" key="7">
    <source>
        <dbReference type="Proteomes" id="UP001501444"/>
    </source>
</evidence>